<dbReference type="InterPro" id="IPR002182">
    <property type="entry name" value="NB-ARC"/>
</dbReference>
<feature type="domain" description="CHAT" evidence="5">
    <location>
        <begin position="62"/>
        <end position="165"/>
    </location>
</feature>
<gene>
    <name evidence="6" type="ordered locus">Halhy_6600</name>
</gene>
<keyword evidence="7" id="KW-1185">Reference proteome</keyword>
<evidence type="ECO:0000256" key="1">
    <source>
        <dbReference type="ARBA" id="ARBA00022737"/>
    </source>
</evidence>
<name>F4L7Q8_HALH1</name>
<dbReference type="InterPro" id="IPR024983">
    <property type="entry name" value="CHAT_dom"/>
</dbReference>
<evidence type="ECO:0000313" key="6">
    <source>
        <dbReference type="EMBL" id="AEE54416.1"/>
    </source>
</evidence>
<evidence type="ECO:0000313" key="7">
    <source>
        <dbReference type="Proteomes" id="UP000008461"/>
    </source>
</evidence>
<dbReference type="PANTHER" id="PTHR45641:SF19">
    <property type="entry name" value="NEPHROCYSTIN-3"/>
    <property type="match status" value="1"/>
</dbReference>
<geneLocation type="plasmid" evidence="6 7">
    <name>pHALHY01</name>
</geneLocation>
<reference key="2">
    <citation type="submission" date="2011-04" db="EMBL/GenBank/DDBJ databases">
        <title>Complete sequence of plasmid 1 of Haliscomenobacter hydrossis DSM 1100.</title>
        <authorList>
            <consortium name="US DOE Joint Genome Institute (JGI-PGF)"/>
            <person name="Lucas S."/>
            <person name="Han J."/>
            <person name="Lapidus A."/>
            <person name="Bruce D."/>
            <person name="Goodwin L."/>
            <person name="Pitluck S."/>
            <person name="Peters L."/>
            <person name="Kyrpides N."/>
            <person name="Mavromatis K."/>
            <person name="Ivanova N."/>
            <person name="Ovchinnikova G."/>
            <person name="Pagani I."/>
            <person name="Daligault H."/>
            <person name="Detter J.C."/>
            <person name="Han C."/>
            <person name="Land M."/>
            <person name="Hauser L."/>
            <person name="Markowitz V."/>
            <person name="Cheng J.-F."/>
            <person name="Hugenholtz P."/>
            <person name="Woyke T."/>
            <person name="Wu D."/>
            <person name="Verbarg S."/>
            <person name="Frueling A."/>
            <person name="Brambilla E."/>
            <person name="Klenk H.-P."/>
            <person name="Eisen J.A."/>
        </authorList>
    </citation>
    <scope>NUCLEOTIDE SEQUENCE</scope>
    <source>
        <strain>DSM 1100</strain>
    </source>
</reference>
<reference evidence="6 7" key="1">
    <citation type="journal article" date="2011" name="Stand. Genomic Sci.">
        <title>Complete genome sequence of Haliscomenobacter hydrossis type strain (O).</title>
        <authorList>
            <consortium name="US DOE Joint Genome Institute (JGI-PGF)"/>
            <person name="Daligault H."/>
            <person name="Lapidus A."/>
            <person name="Zeytun A."/>
            <person name="Nolan M."/>
            <person name="Lucas S."/>
            <person name="Del Rio T.G."/>
            <person name="Tice H."/>
            <person name="Cheng J.F."/>
            <person name="Tapia R."/>
            <person name="Han C."/>
            <person name="Goodwin L."/>
            <person name="Pitluck S."/>
            <person name="Liolios K."/>
            <person name="Pagani I."/>
            <person name="Ivanova N."/>
            <person name="Huntemann M."/>
            <person name="Mavromatis K."/>
            <person name="Mikhailova N."/>
            <person name="Pati A."/>
            <person name="Chen A."/>
            <person name="Palaniappan K."/>
            <person name="Land M."/>
            <person name="Hauser L."/>
            <person name="Brambilla E.M."/>
            <person name="Rohde M."/>
            <person name="Verbarg S."/>
            <person name="Goker M."/>
            <person name="Bristow J."/>
            <person name="Eisen J.A."/>
            <person name="Markowitz V."/>
            <person name="Hugenholtz P."/>
            <person name="Kyrpides N.C."/>
            <person name="Klenk H.P."/>
            <person name="Woyke T."/>
        </authorList>
    </citation>
    <scope>NUCLEOTIDE SEQUENCE [LARGE SCALE GENOMIC DNA]</scope>
    <source>
        <strain evidence="7">ATCC 27775 / DSM 1100 / LMG 10767 / O</strain>
        <plasmid evidence="7">Plasmid pHALHY01</plasmid>
    </source>
</reference>
<dbReference type="AlphaFoldDB" id="F4L7Q8"/>
<dbReference type="EMBL" id="CP002692">
    <property type="protein sequence ID" value="AEE54416.1"/>
    <property type="molecule type" value="Genomic_DNA"/>
</dbReference>
<dbReference type="Pfam" id="PF12770">
    <property type="entry name" value="CHAT"/>
    <property type="match status" value="1"/>
</dbReference>
<keyword evidence="2 3" id="KW-0802">TPR repeat</keyword>
<dbReference type="RefSeq" id="WP_013768933.1">
    <property type="nucleotide sequence ID" value="NC_015511.1"/>
</dbReference>
<evidence type="ECO:0000259" key="4">
    <source>
        <dbReference type="Pfam" id="PF00931"/>
    </source>
</evidence>
<dbReference type="SMART" id="SM00028">
    <property type="entry name" value="TPR"/>
    <property type="match status" value="5"/>
</dbReference>
<accession>F4L7Q8</accession>
<dbReference type="SUPFAM" id="SSF48452">
    <property type="entry name" value="TPR-like"/>
    <property type="match status" value="1"/>
</dbReference>
<dbReference type="KEGG" id="hhy:Halhy_6600"/>
<dbReference type="Proteomes" id="UP000008461">
    <property type="component" value="Plasmid pHALHY01"/>
</dbReference>
<dbReference type="OrthoDB" id="940757at2"/>
<dbReference type="Gene3D" id="1.25.40.10">
    <property type="entry name" value="Tetratricopeptide repeat domain"/>
    <property type="match status" value="2"/>
</dbReference>
<dbReference type="HOGENOM" id="CLU_292532_0_0_10"/>
<keyword evidence="1" id="KW-0677">Repeat</keyword>
<dbReference type="GO" id="GO:0043531">
    <property type="term" value="F:ADP binding"/>
    <property type="evidence" value="ECO:0007669"/>
    <property type="project" value="InterPro"/>
</dbReference>
<feature type="domain" description="NB-ARC" evidence="4">
    <location>
        <begin position="240"/>
        <end position="394"/>
    </location>
</feature>
<organism evidence="6 7">
    <name type="scientific">Haliscomenobacter hydrossis (strain ATCC 27775 / DSM 1100 / LMG 10767 / O)</name>
    <dbReference type="NCBI Taxonomy" id="760192"/>
    <lineage>
        <taxon>Bacteria</taxon>
        <taxon>Pseudomonadati</taxon>
        <taxon>Bacteroidota</taxon>
        <taxon>Saprospiria</taxon>
        <taxon>Saprospirales</taxon>
        <taxon>Haliscomenobacteraceae</taxon>
        <taxon>Haliscomenobacter</taxon>
    </lineage>
</organism>
<protein>
    <submittedName>
        <fullName evidence="6">Tetratricopeptide TPR_2 repeat-containing protein</fullName>
    </submittedName>
</protein>
<proteinExistence type="predicted"/>
<dbReference type="Gene3D" id="3.40.50.300">
    <property type="entry name" value="P-loop containing nucleotide triphosphate hydrolases"/>
    <property type="match status" value="1"/>
</dbReference>
<dbReference type="Pfam" id="PF13424">
    <property type="entry name" value="TPR_12"/>
    <property type="match status" value="2"/>
</dbReference>
<feature type="repeat" description="TPR" evidence="3">
    <location>
        <begin position="687"/>
        <end position="720"/>
    </location>
</feature>
<evidence type="ECO:0000256" key="2">
    <source>
        <dbReference type="ARBA" id="ARBA00022803"/>
    </source>
</evidence>
<evidence type="ECO:0000256" key="3">
    <source>
        <dbReference type="PROSITE-ProRule" id="PRU00339"/>
    </source>
</evidence>
<feature type="repeat" description="TPR" evidence="3">
    <location>
        <begin position="729"/>
        <end position="762"/>
    </location>
</feature>
<dbReference type="SUPFAM" id="SSF52540">
    <property type="entry name" value="P-loop containing nucleoside triphosphate hydrolases"/>
    <property type="match status" value="1"/>
</dbReference>
<sequence length="833" mass="92695">MPQLPVILTAFANSYDADYLAHLEQEHDRLQLILAPLSYLRHVPLSNAKTGQLVSTLTQYQQELLIFHFGGHADGEQLQFRDAGGQVAGLAETLSLHPELKLVFLNGCNTQAQVTQYLDAGIPAVIATTCSVGDGKAKQFAETFYTALATGHTLQDAFTRAKGAMKLSGATPAGEEIVNLRGVRLRQEQVTELPWRLYVAGDEVLGWKLEMVSSKVNSLPILLNNVPTNFDPKTDCIGRETELAELHQKLSNSPKVALVRGLGGIGKTTLAMAYVAIHQDKYQHLAWITQGGDLINTIALDQSLALSLEMPLQQGEDLSSRFVQLMQALRSIPGPNLLVIDNATEQVATREFFQQLPKAPNWKVLVTSRQDLPDFVVMELQVLRPEAALELFRLYYQGGSDVEAMELLQEIGYHTLTTELLAKTLQRKKGLLSIPKLLETLRKRQLDDPKLAERLWARHSGEERGVFKYLMSLYEMADLDEQEIWVMQQFAVLPALPLELAPLAEWLEIDAEELNQILNELADKGWLSIKEDTFLVHRLMQEVVKYQKEPDIEELEQLVDAMANKMTTSEFGNPIIENLPWLEYAKKVADYFTSHTHLPKKAAILWNNLANVLSLAGDLNESTVLLNHVLVSYTHIYGTENLEVAGIKSNLALNYMDLGVFDLAAQLLEETLDSFIKNYGLEHIETALILGNLGEAHRAIGKYDQAKEELETALKIDIANFGDNHPRVATVQSNLANVLRVMGKYSQATKLYRKALTINIKYLGADHPTVSLGYLNLANVLSDKGNFKKAKSLAKKGLNINIKNFGNNHPRVASSRSTLGNILNHLGGSFSSD</sequence>
<dbReference type="InterPro" id="IPR011990">
    <property type="entry name" value="TPR-like_helical_dom_sf"/>
</dbReference>
<dbReference type="InterPro" id="IPR027417">
    <property type="entry name" value="P-loop_NTPase"/>
</dbReference>
<dbReference type="InterPro" id="IPR019734">
    <property type="entry name" value="TPR_rpt"/>
</dbReference>
<keyword evidence="6" id="KW-0614">Plasmid</keyword>
<dbReference type="PROSITE" id="PS50005">
    <property type="entry name" value="TPR"/>
    <property type="match status" value="2"/>
</dbReference>
<dbReference type="PANTHER" id="PTHR45641">
    <property type="entry name" value="TETRATRICOPEPTIDE REPEAT PROTEIN (AFU_ORTHOLOGUE AFUA_6G03870)"/>
    <property type="match status" value="1"/>
</dbReference>
<dbReference type="Pfam" id="PF00931">
    <property type="entry name" value="NB-ARC"/>
    <property type="match status" value="1"/>
</dbReference>
<evidence type="ECO:0000259" key="5">
    <source>
        <dbReference type="Pfam" id="PF12770"/>
    </source>
</evidence>